<organism evidence="1 2">
    <name type="scientific">Rhodobium gokarnense</name>
    <dbReference type="NCBI Taxonomy" id="364296"/>
    <lineage>
        <taxon>Bacteria</taxon>
        <taxon>Pseudomonadati</taxon>
        <taxon>Pseudomonadota</taxon>
        <taxon>Alphaproteobacteria</taxon>
        <taxon>Hyphomicrobiales</taxon>
        <taxon>Rhodobiaceae</taxon>
        <taxon>Rhodobium</taxon>
    </lineage>
</organism>
<name>A0ABT3HFG4_9HYPH</name>
<evidence type="ECO:0000313" key="2">
    <source>
        <dbReference type="Proteomes" id="UP001209755"/>
    </source>
</evidence>
<dbReference type="Proteomes" id="UP001209755">
    <property type="component" value="Unassembled WGS sequence"/>
</dbReference>
<sequence length="71" mass="7409">MANQSNDLRVLGCDVGKDSIILFDTLSGRTRCLDNTPKALRRALAEVMPDPAGALLVCEATGGHEAALLAA</sequence>
<proteinExistence type="predicted"/>
<evidence type="ECO:0008006" key="3">
    <source>
        <dbReference type="Google" id="ProtNLM"/>
    </source>
</evidence>
<reference evidence="2" key="1">
    <citation type="submission" date="2023-07" db="EMBL/GenBank/DDBJ databases">
        <title>Genome sequencing of Purple Non-Sulfur Bacteria from various extreme environments.</title>
        <authorList>
            <person name="Mayer M."/>
        </authorList>
    </citation>
    <scope>NUCLEOTIDE SEQUENCE [LARGE SCALE GENOMIC DNA]</scope>
    <source>
        <strain evidence="2">DSM 17935</strain>
    </source>
</reference>
<dbReference type="EMBL" id="JAOQNS010000011">
    <property type="protein sequence ID" value="MCW2309129.1"/>
    <property type="molecule type" value="Genomic_DNA"/>
</dbReference>
<evidence type="ECO:0000313" key="1">
    <source>
        <dbReference type="EMBL" id="MCW2309129.1"/>
    </source>
</evidence>
<keyword evidence="2" id="KW-1185">Reference proteome</keyword>
<protein>
    <recommendedName>
        <fullName evidence="3">IS110 family transposase</fullName>
    </recommendedName>
</protein>
<feature type="non-terminal residue" evidence="1">
    <location>
        <position position="71"/>
    </location>
</feature>
<gene>
    <name evidence="1" type="ORF">M2319_003480</name>
</gene>
<accession>A0ABT3HFG4</accession>
<comment type="caution">
    <text evidence="1">The sequence shown here is derived from an EMBL/GenBank/DDBJ whole genome shotgun (WGS) entry which is preliminary data.</text>
</comment>